<dbReference type="EMBL" id="LT607733">
    <property type="protein sequence ID" value="SCG16834.1"/>
    <property type="molecule type" value="Genomic_DNA"/>
</dbReference>
<dbReference type="GeneID" id="95802889"/>
<keyword evidence="2 7" id="KW-0479">Metal-binding</keyword>
<evidence type="ECO:0000313" key="8">
    <source>
        <dbReference type="EMBL" id="SCG16834.1"/>
    </source>
</evidence>
<reference evidence="8 9" key="1">
    <citation type="submission" date="2016-06" db="EMBL/GenBank/DDBJ databases">
        <authorList>
            <person name="Kjaerup R.B."/>
            <person name="Dalgaard T.S."/>
            <person name="Juul-Madsen H.R."/>
        </authorList>
    </citation>
    <scope>NUCLEOTIDE SEQUENCE [LARGE SCALE GENOMIC DNA]</scope>
    <source>
        <strain evidence="8 9">DSM 43913</strain>
    </source>
</reference>
<keyword evidence="4" id="KW-0560">Oxidoreductase</keyword>
<feature type="binding site" evidence="7">
    <location>
        <position position="90"/>
    </location>
    <ligand>
        <name>Fe cation</name>
        <dbReference type="ChEBI" id="CHEBI:24875"/>
        <note>catalytic</note>
    </ligand>
</feature>
<feature type="binding site" evidence="7">
    <location>
        <position position="88"/>
    </location>
    <ligand>
        <name>Fe cation</name>
        <dbReference type="ChEBI" id="CHEBI:24875"/>
        <note>catalytic</note>
    </ligand>
</feature>
<dbReference type="RefSeq" id="WP_089000666.1">
    <property type="nucleotide sequence ID" value="NZ_JBFAAC010000010.1"/>
</dbReference>
<dbReference type="Pfam" id="PF05995">
    <property type="entry name" value="CDO_I"/>
    <property type="match status" value="1"/>
</dbReference>
<name>A0A1C5GAA3_MICEH</name>
<gene>
    <name evidence="8" type="ORF">GA0070610_3108</name>
</gene>
<protein>
    <submittedName>
        <fullName evidence="8">Cysteine dioxygenase type I</fullName>
    </submittedName>
</protein>
<feature type="cross-link" description="3'-(S-cysteinyl)-tyrosine (Cys-Tyr)" evidence="6">
    <location>
        <begin position="94"/>
        <end position="156"/>
    </location>
</feature>
<dbReference type="InterPro" id="IPR010300">
    <property type="entry name" value="CDO_1"/>
</dbReference>
<dbReference type="Proteomes" id="UP000198251">
    <property type="component" value="Chromosome I"/>
</dbReference>
<accession>A0A1C5GAA3</accession>
<dbReference type="GO" id="GO:0017172">
    <property type="term" value="F:cysteine dioxygenase activity"/>
    <property type="evidence" value="ECO:0007669"/>
    <property type="project" value="TreeGrafter"/>
</dbReference>
<dbReference type="GO" id="GO:0008198">
    <property type="term" value="F:ferrous iron binding"/>
    <property type="evidence" value="ECO:0007669"/>
    <property type="project" value="TreeGrafter"/>
</dbReference>
<organism evidence="8 9">
    <name type="scientific">Micromonospora echinofusca</name>
    <dbReference type="NCBI Taxonomy" id="47858"/>
    <lineage>
        <taxon>Bacteria</taxon>
        <taxon>Bacillati</taxon>
        <taxon>Actinomycetota</taxon>
        <taxon>Actinomycetes</taxon>
        <taxon>Micromonosporales</taxon>
        <taxon>Micromonosporaceae</taxon>
        <taxon>Micromonospora</taxon>
    </lineage>
</organism>
<evidence type="ECO:0000256" key="2">
    <source>
        <dbReference type="ARBA" id="ARBA00022723"/>
    </source>
</evidence>
<keyword evidence="3 8" id="KW-0223">Dioxygenase</keyword>
<dbReference type="PANTHER" id="PTHR12918">
    <property type="entry name" value="CYSTEINE DIOXYGENASE"/>
    <property type="match status" value="1"/>
</dbReference>
<keyword evidence="9" id="KW-1185">Reference proteome</keyword>
<dbReference type="GO" id="GO:0019448">
    <property type="term" value="P:L-cysteine catabolic process"/>
    <property type="evidence" value="ECO:0007669"/>
    <property type="project" value="TreeGrafter"/>
</dbReference>
<comment type="similarity">
    <text evidence="1">Belongs to the cysteine dioxygenase family.</text>
</comment>
<sequence>MTAPPGGLDALYDAVRAATRTPADWQATADAVAARIGSCLPSAPDVLRAVPEWARRGHESSQRLHVEADGTFSVVALVTRPGQATSIHDHVTWCVVAVIDGVEMEERFRLAPGGAHLVRAGERIDRGGCVTGFAPPGDVHRVSNVGTTVAVSLHIYGTDIGRIGGSVRRTYDLPVVSRTPTRSTA</sequence>
<dbReference type="SUPFAM" id="SSF51182">
    <property type="entry name" value="RmlC-like cupins"/>
    <property type="match status" value="1"/>
</dbReference>
<evidence type="ECO:0000256" key="1">
    <source>
        <dbReference type="ARBA" id="ARBA00006622"/>
    </source>
</evidence>
<dbReference type="AlphaFoldDB" id="A0A1C5GAA3"/>
<evidence type="ECO:0000313" key="9">
    <source>
        <dbReference type="Proteomes" id="UP000198251"/>
    </source>
</evidence>
<proteinExistence type="inferred from homology"/>
<keyword evidence="5 7" id="KW-0408">Iron</keyword>
<dbReference type="Gene3D" id="2.60.120.10">
    <property type="entry name" value="Jelly Rolls"/>
    <property type="match status" value="1"/>
</dbReference>
<evidence type="ECO:0000256" key="3">
    <source>
        <dbReference type="ARBA" id="ARBA00022964"/>
    </source>
</evidence>
<evidence type="ECO:0000256" key="4">
    <source>
        <dbReference type="ARBA" id="ARBA00023002"/>
    </source>
</evidence>
<dbReference type="InterPro" id="IPR014710">
    <property type="entry name" value="RmlC-like_jellyroll"/>
</dbReference>
<keyword evidence="6" id="KW-0883">Thioether bond</keyword>
<evidence type="ECO:0000256" key="6">
    <source>
        <dbReference type="PIRSR" id="PIRSR610300-50"/>
    </source>
</evidence>
<dbReference type="PANTHER" id="PTHR12918:SF1">
    <property type="entry name" value="CYSTEINE DIOXYGENASE TYPE 1"/>
    <property type="match status" value="1"/>
</dbReference>
<dbReference type="CDD" id="cd10548">
    <property type="entry name" value="cupin_CDO"/>
    <property type="match status" value="1"/>
</dbReference>
<dbReference type="InterPro" id="IPR011051">
    <property type="entry name" value="RmlC_Cupin_sf"/>
</dbReference>
<evidence type="ECO:0000256" key="5">
    <source>
        <dbReference type="ARBA" id="ARBA00023004"/>
    </source>
</evidence>
<evidence type="ECO:0000256" key="7">
    <source>
        <dbReference type="PIRSR" id="PIRSR610300-51"/>
    </source>
</evidence>
<feature type="binding site" evidence="7">
    <location>
        <position position="140"/>
    </location>
    <ligand>
        <name>Fe cation</name>
        <dbReference type="ChEBI" id="CHEBI:24875"/>
        <note>catalytic</note>
    </ligand>
</feature>